<evidence type="ECO:0000313" key="3">
    <source>
        <dbReference type="EMBL" id="KAF9783716.1"/>
    </source>
</evidence>
<organism evidence="3 4">
    <name type="scientific">Thelephora terrestris</name>
    <dbReference type="NCBI Taxonomy" id="56493"/>
    <lineage>
        <taxon>Eukaryota</taxon>
        <taxon>Fungi</taxon>
        <taxon>Dikarya</taxon>
        <taxon>Basidiomycota</taxon>
        <taxon>Agaricomycotina</taxon>
        <taxon>Agaricomycetes</taxon>
        <taxon>Thelephorales</taxon>
        <taxon>Thelephoraceae</taxon>
        <taxon>Thelephora</taxon>
    </lineage>
</organism>
<dbReference type="Proteomes" id="UP000736335">
    <property type="component" value="Unassembled WGS sequence"/>
</dbReference>
<feature type="region of interest" description="Disordered" evidence="1">
    <location>
        <begin position="1"/>
        <end position="75"/>
    </location>
</feature>
<comment type="caution">
    <text evidence="3">The sequence shown here is derived from an EMBL/GenBank/DDBJ whole genome shotgun (WGS) entry which is preliminary data.</text>
</comment>
<dbReference type="GO" id="GO:0004672">
    <property type="term" value="F:protein kinase activity"/>
    <property type="evidence" value="ECO:0007669"/>
    <property type="project" value="InterPro"/>
</dbReference>
<dbReference type="SUPFAM" id="SSF56112">
    <property type="entry name" value="Protein kinase-like (PK-like)"/>
    <property type="match status" value="1"/>
</dbReference>
<dbReference type="PANTHER" id="PTHR23257">
    <property type="entry name" value="SERINE-THREONINE PROTEIN KINASE"/>
    <property type="match status" value="1"/>
</dbReference>
<dbReference type="Gene3D" id="1.10.510.10">
    <property type="entry name" value="Transferase(Phosphotransferase) domain 1"/>
    <property type="match status" value="1"/>
</dbReference>
<dbReference type="OrthoDB" id="346907at2759"/>
<keyword evidence="3" id="KW-0418">Kinase</keyword>
<sequence length="321" mass="35796">MIPSDDIEDQGQSPRQTEEVKTLGGHLVERNQQPPVRSLNGEVTRDGHIAFAGGPHGAVWKGRQGKGGGEKDSADGVGEVALKDYKPWENKRSKRMRQGLEDKLLPHWAKLHHENLLPFYGIVTDIGKSFYTVSPWREKGNLLAYVKKYPHPDKHHLLRGSAAGLSYLHSMGYVHGNVKCSNVLITQEGEPQLCDFGIAALVEDANGSRNTSSGEMIRYAAPELIRDNCSTRTVSSDTYSFAMLILVCVTEEVPFLNITHDAAVVHARITNGPLLPSRPNELEGGEWVSDGLWNLMERCWSYSPGQRPTMEEIHRFFLEQT</sequence>
<evidence type="ECO:0000256" key="1">
    <source>
        <dbReference type="SAM" id="MobiDB-lite"/>
    </source>
</evidence>
<dbReference type="GO" id="GO:0005737">
    <property type="term" value="C:cytoplasm"/>
    <property type="evidence" value="ECO:0007669"/>
    <property type="project" value="TreeGrafter"/>
</dbReference>
<protein>
    <submittedName>
        <fullName evidence="3">Kinase-like domain-containing protein</fullName>
    </submittedName>
</protein>
<dbReference type="Pfam" id="PF07714">
    <property type="entry name" value="PK_Tyr_Ser-Thr"/>
    <property type="match status" value="1"/>
</dbReference>
<evidence type="ECO:0000313" key="4">
    <source>
        <dbReference type="Proteomes" id="UP000736335"/>
    </source>
</evidence>
<name>A0A9P6HBI9_9AGAM</name>
<feature type="domain" description="Protein kinase" evidence="2">
    <location>
        <begin position="45"/>
        <end position="317"/>
    </location>
</feature>
<dbReference type="InterPro" id="IPR000719">
    <property type="entry name" value="Prot_kinase_dom"/>
</dbReference>
<evidence type="ECO:0000259" key="2">
    <source>
        <dbReference type="PROSITE" id="PS50011"/>
    </source>
</evidence>
<dbReference type="GO" id="GO:0007165">
    <property type="term" value="P:signal transduction"/>
    <property type="evidence" value="ECO:0007669"/>
    <property type="project" value="TreeGrafter"/>
</dbReference>
<keyword evidence="3" id="KW-0808">Transferase</keyword>
<dbReference type="InterPro" id="IPR011009">
    <property type="entry name" value="Kinase-like_dom_sf"/>
</dbReference>
<reference evidence="3" key="1">
    <citation type="journal article" date="2020" name="Nat. Commun.">
        <title>Large-scale genome sequencing of mycorrhizal fungi provides insights into the early evolution of symbiotic traits.</title>
        <authorList>
            <person name="Miyauchi S."/>
            <person name="Kiss E."/>
            <person name="Kuo A."/>
            <person name="Drula E."/>
            <person name="Kohler A."/>
            <person name="Sanchez-Garcia M."/>
            <person name="Morin E."/>
            <person name="Andreopoulos B."/>
            <person name="Barry K.W."/>
            <person name="Bonito G."/>
            <person name="Buee M."/>
            <person name="Carver A."/>
            <person name="Chen C."/>
            <person name="Cichocki N."/>
            <person name="Clum A."/>
            <person name="Culley D."/>
            <person name="Crous P.W."/>
            <person name="Fauchery L."/>
            <person name="Girlanda M."/>
            <person name="Hayes R.D."/>
            <person name="Keri Z."/>
            <person name="LaButti K."/>
            <person name="Lipzen A."/>
            <person name="Lombard V."/>
            <person name="Magnuson J."/>
            <person name="Maillard F."/>
            <person name="Murat C."/>
            <person name="Nolan M."/>
            <person name="Ohm R.A."/>
            <person name="Pangilinan J."/>
            <person name="Pereira M.F."/>
            <person name="Perotto S."/>
            <person name="Peter M."/>
            <person name="Pfister S."/>
            <person name="Riley R."/>
            <person name="Sitrit Y."/>
            <person name="Stielow J.B."/>
            <person name="Szollosi G."/>
            <person name="Zifcakova L."/>
            <person name="Stursova M."/>
            <person name="Spatafora J.W."/>
            <person name="Tedersoo L."/>
            <person name="Vaario L.M."/>
            <person name="Yamada A."/>
            <person name="Yan M."/>
            <person name="Wang P."/>
            <person name="Xu J."/>
            <person name="Bruns T."/>
            <person name="Baldrian P."/>
            <person name="Vilgalys R."/>
            <person name="Dunand C."/>
            <person name="Henrissat B."/>
            <person name="Grigoriev I.V."/>
            <person name="Hibbett D."/>
            <person name="Nagy L.G."/>
            <person name="Martin F.M."/>
        </authorList>
    </citation>
    <scope>NUCLEOTIDE SEQUENCE</scope>
    <source>
        <strain evidence="3">UH-Tt-Lm1</strain>
    </source>
</reference>
<dbReference type="PROSITE" id="PS50011">
    <property type="entry name" value="PROTEIN_KINASE_DOM"/>
    <property type="match status" value="1"/>
</dbReference>
<proteinExistence type="predicted"/>
<dbReference type="InterPro" id="IPR001245">
    <property type="entry name" value="Ser-Thr/Tyr_kinase_cat_dom"/>
</dbReference>
<dbReference type="InterPro" id="IPR050167">
    <property type="entry name" value="Ser_Thr_protein_kinase"/>
</dbReference>
<dbReference type="EMBL" id="WIUZ02000009">
    <property type="protein sequence ID" value="KAF9783716.1"/>
    <property type="molecule type" value="Genomic_DNA"/>
</dbReference>
<dbReference type="GO" id="GO:0005524">
    <property type="term" value="F:ATP binding"/>
    <property type="evidence" value="ECO:0007669"/>
    <property type="project" value="InterPro"/>
</dbReference>
<keyword evidence="4" id="KW-1185">Reference proteome</keyword>
<reference evidence="3" key="2">
    <citation type="submission" date="2020-11" db="EMBL/GenBank/DDBJ databases">
        <authorList>
            <consortium name="DOE Joint Genome Institute"/>
            <person name="Kuo A."/>
            <person name="Miyauchi S."/>
            <person name="Kiss E."/>
            <person name="Drula E."/>
            <person name="Kohler A."/>
            <person name="Sanchez-Garcia M."/>
            <person name="Andreopoulos B."/>
            <person name="Barry K.W."/>
            <person name="Bonito G."/>
            <person name="Buee M."/>
            <person name="Carver A."/>
            <person name="Chen C."/>
            <person name="Cichocki N."/>
            <person name="Clum A."/>
            <person name="Culley D."/>
            <person name="Crous P.W."/>
            <person name="Fauchery L."/>
            <person name="Girlanda M."/>
            <person name="Hayes R."/>
            <person name="Keri Z."/>
            <person name="Labutti K."/>
            <person name="Lipzen A."/>
            <person name="Lombard V."/>
            <person name="Magnuson J."/>
            <person name="Maillard F."/>
            <person name="Morin E."/>
            <person name="Murat C."/>
            <person name="Nolan M."/>
            <person name="Ohm R."/>
            <person name="Pangilinan J."/>
            <person name="Pereira M."/>
            <person name="Perotto S."/>
            <person name="Peter M."/>
            <person name="Riley R."/>
            <person name="Sitrit Y."/>
            <person name="Stielow B."/>
            <person name="Szollosi G."/>
            <person name="Zifcakova L."/>
            <person name="Stursova M."/>
            <person name="Spatafora J.W."/>
            <person name="Tedersoo L."/>
            <person name="Vaario L.-M."/>
            <person name="Yamada A."/>
            <person name="Yan M."/>
            <person name="Wang P."/>
            <person name="Xu J."/>
            <person name="Bruns T."/>
            <person name="Baldrian P."/>
            <person name="Vilgalys R."/>
            <person name="Henrissat B."/>
            <person name="Grigoriev I.V."/>
            <person name="Hibbett D."/>
            <person name="Nagy L.G."/>
            <person name="Martin F.M."/>
        </authorList>
    </citation>
    <scope>NUCLEOTIDE SEQUENCE</scope>
    <source>
        <strain evidence="3">UH-Tt-Lm1</strain>
    </source>
</reference>
<accession>A0A9P6HBI9</accession>
<gene>
    <name evidence="3" type="ORF">BJ322DRAFT_1109565</name>
</gene>
<dbReference type="AlphaFoldDB" id="A0A9P6HBI9"/>